<protein>
    <recommendedName>
        <fullName evidence="5">Maintenance of telomere capping protein 4</fullName>
    </recommendedName>
</protein>
<feature type="compositionally biased region" description="Basic and acidic residues" evidence="1">
    <location>
        <begin position="307"/>
        <end position="317"/>
    </location>
</feature>
<proteinExistence type="predicted"/>
<evidence type="ECO:0000313" key="3">
    <source>
        <dbReference type="EMBL" id="KAL3235129.1"/>
    </source>
</evidence>
<dbReference type="Proteomes" id="UP001623330">
    <property type="component" value="Unassembled WGS sequence"/>
</dbReference>
<organism evidence="3 4">
    <name type="scientific">Nakaseomyces bracarensis</name>
    <dbReference type="NCBI Taxonomy" id="273131"/>
    <lineage>
        <taxon>Eukaryota</taxon>
        <taxon>Fungi</taxon>
        <taxon>Dikarya</taxon>
        <taxon>Ascomycota</taxon>
        <taxon>Saccharomycotina</taxon>
        <taxon>Saccharomycetes</taxon>
        <taxon>Saccharomycetales</taxon>
        <taxon>Saccharomycetaceae</taxon>
        <taxon>Nakaseomyces</taxon>
    </lineage>
</organism>
<dbReference type="PANTHER" id="PTHR38426">
    <property type="entry name" value="MAINTENANCE OF TELOMERE CAPPING PROTEIN 4"/>
    <property type="match status" value="1"/>
</dbReference>
<dbReference type="EMBL" id="JBEVYD010000002">
    <property type="protein sequence ID" value="KAL3235129.1"/>
    <property type="molecule type" value="Genomic_DNA"/>
</dbReference>
<feature type="compositionally biased region" description="Polar residues" evidence="1">
    <location>
        <begin position="1"/>
        <end position="11"/>
    </location>
</feature>
<accession>A0ABR4P182</accession>
<dbReference type="PANTHER" id="PTHR38426:SF1">
    <property type="entry name" value="MAINTENANCE OF TELOMERE CAPPING PROTEIN 4"/>
    <property type="match status" value="1"/>
</dbReference>
<reference evidence="3 4" key="1">
    <citation type="submission" date="2024-05" db="EMBL/GenBank/DDBJ databases">
        <title>Long read based assembly of the Candida bracarensis genome reveals expanded adhesin content.</title>
        <authorList>
            <person name="Marcet-Houben M."/>
            <person name="Ksiezopolska E."/>
            <person name="Gabaldon T."/>
        </authorList>
    </citation>
    <scope>NUCLEOTIDE SEQUENCE [LARGE SCALE GENOMIC DNA]</scope>
    <source>
        <strain evidence="3 4">CBM6</strain>
    </source>
</reference>
<keyword evidence="2" id="KW-0812">Transmembrane</keyword>
<dbReference type="InterPro" id="IPR038769">
    <property type="entry name" value="MTC4"/>
</dbReference>
<name>A0ABR4P182_9SACH</name>
<feature type="region of interest" description="Disordered" evidence="1">
    <location>
        <begin position="511"/>
        <end position="544"/>
    </location>
</feature>
<feature type="transmembrane region" description="Helical" evidence="2">
    <location>
        <begin position="757"/>
        <end position="776"/>
    </location>
</feature>
<feature type="compositionally biased region" description="Polar residues" evidence="1">
    <location>
        <begin position="533"/>
        <end position="544"/>
    </location>
</feature>
<feature type="region of interest" description="Disordered" evidence="1">
    <location>
        <begin position="289"/>
        <end position="384"/>
    </location>
</feature>
<feature type="compositionally biased region" description="Polar residues" evidence="1">
    <location>
        <begin position="362"/>
        <end position="375"/>
    </location>
</feature>
<feature type="region of interest" description="Disordered" evidence="1">
    <location>
        <begin position="1"/>
        <end position="20"/>
    </location>
</feature>
<gene>
    <name evidence="3" type="ORF">RNJ44_02917</name>
</gene>
<evidence type="ECO:0000256" key="1">
    <source>
        <dbReference type="SAM" id="MobiDB-lite"/>
    </source>
</evidence>
<evidence type="ECO:0000256" key="2">
    <source>
        <dbReference type="SAM" id="Phobius"/>
    </source>
</evidence>
<comment type="caution">
    <text evidence="3">The sequence shown here is derived from an EMBL/GenBank/DDBJ whole genome shotgun (WGS) entry which is preliminary data.</text>
</comment>
<feature type="compositionally biased region" description="Polar residues" evidence="1">
    <location>
        <begin position="325"/>
        <end position="340"/>
    </location>
</feature>
<keyword evidence="2" id="KW-0472">Membrane</keyword>
<keyword evidence="2" id="KW-1133">Transmembrane helix</keyword>
<sequence length="792" mass="89685">MNGAGTETRTANGHGHDRIDSGIRYLGEGEKSDHINPKRVKLLTKILMDNKYGLLDELNFSRPFVSSADGIQAGGKTTDLGAVEGYTNAHNPMAEPVTKENVSPESPLNMQHLMDRQRQVLVTGQVKPISRSTRLKADRVRIYLDYYYSILERSIMVDSSEHVHSGVEGVYNPLQVIRNRKLKKKNNDMPVRELGISKTPFIAIRQFSTKPNKKMPWFVDITEKHTDMTWRTSHWDELVNPYGDTWFGTKKHSHRYRRIPHRPHIHKMRRGSEAKITDLSRDEQKINKTHQIESMHVPPQISVTSDDTSKESSEDVSVRSAVTDMDSNLSKSQNGYSINEKSTDTTTEDTDTSSAPFMNHSAEPQYNQKSRSPESSMHAPKLKRSEDNMQSHLDIAGGNIPRRDSSNSVFDQVSAASQASNAKNFDKSHSSKLDKVINKKPKMWQKPSSKFSKKVSEVTGTTVNILDLPEEIGGSLNDATVGIAGTVSKVLNPIESGASIHKAIGAYGSSGNLTGKEHKQHRGSSHERDVTKTPITKSENTSASSSGIMIGNIPYLSPAEAISNQKKSILLSDIPVQHLKSESRFQSIRENELDGESEVSSEQDLGLQFSTRNPNVDWQLQRYWQDMKYISSTMSIMKHRRLTHDLVKKKEIHKRNTIELDQDAETTVANTARVLNTYQDELIKVLKIGNNWTSRLLNDYSIRVDSLISSSDRILSDINTTLTLKLKLFQENSDRFGNRKVINAPRMTRLIYKIVEYMFVAFLWGIWLFMILFWHLKSIIIIVAKIIKNIFW</sequence>
<evidence type="ECO:0008006" key="5">
    <source>
        <dbReference type="Google" id="ProtNLM"/>
    </source>
</evidence>
<keyword evidence="4" id="KW-1185">Reference proteome</keyword>
<evidence type="ECO:0000313" key="4">
    <source>
        <dbReference type="Proteomes" id="UP001623330"/>
    </source>
</evidence>